<dbReference type="SUPFAM" id="SSF159941">
    <property type="entry name" value="MM3350-like"/>
    <property type="match status" value="1"/>
</dbReference>
<name>A0A2P6N776_9EUKA</name>
<keyword evidence="3" id="KW-1185">Reference proteome</keyword>
<dbReference type="Pfam" id="PF07929">
    <property type="entry name" value="PRiA4_ORF3"/>
    <property type="match status" value="1"/>
</dbReference>
<reference evidence="2 3" key="1">
    <citation type="journal article" date="2018" name="Genome Biol. Evol.">
        <title>Multiple Roots of Fruiting Body Formation in Amoebozoa.</title>
        <authorList>
            <person name="Hillmann F."/>
            <person name="Forbes G."/>
            <person name="Novohradska S."/>
            <person name="Ferling I."/>
            <person name="Riege K."/>
            <person name="Groth M."/>
            <person name="Westermann M."/>
            <person name="Marz M."/>
            <person name="Spaller T."/>
            <person name="Winckler T."/>
            <person name="Schaap P."/>
            <person name="Glockner G."/>
        </authorList>
    </citation>
    <scope>NUCLEOTIDE SEQUENCE [LARGE SCALE GENOMIC DNA]</scope>
    <source>
        <strain evidence="2 3">Jena</strain>
    </source>
</reference>
<comment type="caution">
    <text evidence="2">The sequence shown here is derived from an EMBL/GenBank/DDBJ whole genome shotgun (WGS) entry which is preliminary data.</text>
</comment>
<organism evidence="2 3">
    <name type="scientific">Planoprotostelium fungivorum</name>
    <dbReference type="NCBI Taxonomy" id="1890364"/>
    <lineage>
        <taxon>Eukaryota</taxon>
        <taxon>Amoebozoa</taxon>
        <taxon>Evosea</taxon>
        <taxon>Variosea</taxon>
        <taxon>Cavosteliida</taxon>
        <taxon>Cavosteliaceae</taxon>
        <taxon>Planoprotostelium</taxon>
    </lineage>
</organism>
<proteinExistence type="predicted"/>
<dbReference type="InParanoid" id="A0A2P6N776"/>
<dbReference type="Proteomes" id="UP000241769">
    <property type="component" value="Unassembled WGS sequence"/>
</dbReference>
<dbReference type="AlphaFoldDB" id="A0A2P6N776"/>
<evidence type="ECO:0000313" key="2">
    <source>
        <dbReference type="EMBL" id="PRP79804.1"/>
    </source>
</evidence>
<evidence type="ECO:0000259" key="1">
    <source>
        <dbReference type="Pfam" id="PF07929"/>
    </source>
</evidence>
<accession>A0A2P6N776</accession>
<sequence length="139" mass="15512">MPKGTAASTNEGKFAFAKRFKCWAIVSSPITTSFEDLFEQALDKCFAFDFDHLWSTTLKGKNILASLSGNPTMPDSKKGIFGTKITLEKLALAPGDSCDIWYDYGDDWHFTFTVEGESMEDEEKGFFIVKKGGKPPPQY</sequence>
<evidence type="ECO:0000313" key="3">
    <source>
        <dbReference type="Proteomes" id="UP000241769"/>
    </source>
</evidence>
<protein>
    <submittedName>
        <fullName evidence="2">Plasmid pRiA4b ORF-3-like protein</fullName>
    </submittedName>
</protein>
<dbReference type="InterPro" id="IPR012912">
    <property type="entry name" value="Plasmid_pRiA4b_Orf3-like"/>
</dbReference>
<dbReference type="InterPro" id="IPR024047">
    <property type="entry name" value="MM3350-like_sf"/>
</dbReference>
<feature type="domain" description="Plasmid pRiA4b Orf3-like" evidence="1">
    <location>
        <begin position="22"/>
        <end position="124"/>
    </location>
</feature>
<gene>
    <name evidence="2" type="ORF">PROFUN_12558</name>
</gene>
<dbReference type="EMBL" id="MDYQ01000170">
    <property type="protein sequence ID" value="PRP79804.1"/>
    <property type="molecule type" value="Genomic_DNA"/>
</dbReference>
<dbReference type="Gene3D" id="3.10.290.30">
    <property type="entry name" value="MM3350-like"/>
    <property type="match status" value="1"/>
</dbReference>